<keyword evidence="4" id="KW-1185">Reference proteome</keyword>
<protein>
    <submittedName>
        <fullName evidence="2">Uncharacterized protein</fullName>
    </submittedName>
</protein>
<dbReference type="Proteomes" id="UP001332503">
    <property type="component" value="Unassembled WGS sequence"/>
</dbReference>
<dbReference type="EMBL" id="BTFQ01000061">
    <property type="protein sequence ID" value="GMM14340.1"/>
    <property type="molecule type" value="Genomic_DNA"/>
</dbReference>
<evidence type="ECO:0000313" key="5">
    <source>
        <dbReference type="Proteomes" id="UP001346800"/>
    </source>
</evidence>
<proteinExistence type="predicted"/>
<keyword evidence="1" id="KW-0812">Transmembrane</keyword>
<evidence type="ECO:0000313" key="2">
    <source>
        <dbReference type="EMBL" id="GMM14340.1"/>
    </source>
</evidence>
<comment type="caution">
    <text evidence="2">The sequence shown here is derived from an EMBL/GenBank/DDBJ whole genome shotgun (WGS) entry which is preliminary data.</text>
</comment>
<evidence type="ECO:0000313" key="4">
    <source>
        <dbReference type="Proteomes" id="UP001332503"/>
    </source>
</evidence>
<accession>A0ABD0C4Y1</accession>
<dbReference type="Proteomes" id="UP001346800">
    <property type="component" value="Unassembled WGS sequence"/>
</dbReference>
<reference evidence="4 5" key="2">
    <citation type="journal article" date="2024" name="Int. J. Syst. Evol. Microbiol.">
        <title>Proposal of Lactobacillus amylovorus subsp. animalis subsp. nov. and an emended description of Lactobacillus amylovorus.</title>
        <authorList>
            <person name="Yamane K."/>
            <person name="Tanizawa Y."/>
            <person name="Kobayashi H."/>
            <person name="Kamizono T."/>
            <person name="Kojima Y."/>
            <person name="Takagi H."/>
            <person name="Tohno M."/>
        </authorList>
    </citation>
    <scope>NUCLEOTIDE SEQUENCE [LARGE SCALE GENOMIC DNA]</scope>
    <source>
        <strain evidence="3 4">BF125</strain>
        <strain evidence="2 5">BF186</strain>
    </source>
</reference>
<feature type="transmembrane region" description="Helical" evidence="1">
    <location>
        <begin position="15"/>
        <end position="40"/>
    </location>
</feature>
<name>A0ABD0C4Y1_LACAM</name>
<organism evidence="2 5">
    <name type="scientific">Lactobacillus amylovorus subsp. animalium</name>
    <dbReference type="NCBI Taxonomy" id="3378536"/>
    <lineage>
        <taxon>Bacteria</taxon>
        <taxon>Bacillati</taxon>
        <taxon>Bacillota</taxon>
        <taxon>Bacilli</taxon>
        <taxon>Lactobacillales</taxon>
        <taxon>Lactobacillaceae</taxon>
        <taxon>Lactobacillus</taxon>
    </lineage>
</organism>
<keyword evidence="1" id="KW-0472">Membrane</keyword>
<evidence type="ECO:0000313" key="3">
    <source>
        <dbReference type="EMBL" id="GMM15123.1"/>
    </source>
</evidence>
<evidence type="ECO:0000256" key="1">
    <source>
        <dbReference type="SAM" id="Phobius"/>
    </source>
</evidence>
<gene>
    <name evidence="3" type="ORF">LABF125_02560</name>
    <name evidence="2" type="ORF">LABF186_14570</name>
</gene>
<sequence>MVIQVCLCEVENKAMIVMIVVFIFNKIIVAFAAIINIIILGEKHERRYFKTN</sequence>
<keyword evidence="1" id="KW-1133">Transmembrane helix</keyword>
<dbReference type="AlphaFoldDB" id="A0ABD0C4Y1"/>
<reference evidence="2" key="1">
    <citation type="submission" date="2023-06" db="EMBL/GenBank/DDBJ databases">
        <authorList>
            <person name="Tohno M."/>
            <person name="Tanizawa Y."/>
        </authorList>
    </citation>
    <scope>NUCLEOTIDE SEQUENCE</scope>
    <source>
        <strain evidence="3">BF125</strain>
        <strain evidence="2">BF186</strain>
    </source>
</reference>
<dbReference type="EMBL" id="BTFR01000004">
    <property type="protein sequence ID" value="GMM15123.1"/>
    <property type="molecule type" value="Genomic_DNA"/>
</dbReference>